<dbReference type="AlphaFoldDB" id="A0A1H6Q6E7"/>
<evidence type="ECO:0000313" key="4">
    <source>
        <dbReference type="EMBL" id="RDW27798.1"/>
    </source>
</evidence>
<feature type="chain" id="PRO_5033273388" description="MICOS complex subunit" evidence="2">
    <location>
        <begin position="29"/>
        <end position="258"/>
    </location>
</feature>
<sequence length="258" mass="28132">MASRLFFKTATPLSFAAIAVASAPVAFAESPRRSIYDNDKKEEEIAPVPGTVETGKAREGDIEKFEKEHGVSVENVGGVTIKSPKALESNIKVAREWFADKVQQGNQYIDEAFNKYLAVENSVTKTVADLKSPQEDILPAGIYITVAALSGSILTRNRNILFRSAIPLAFGVAAFSYFLPQTAHNTGALVWKYEQKVPEVAKAHVDAKESVDSFAKNVRKALDDGKTSLESGVHSTRKFIADSTGLQLPDVDENDKKK</sequence>
<dbReference type="EMBL" id="CP017557">
    <property type="protein sequence ID" value="AOW05058.1"/>
    <property type="molecule type" value="Genomic_DNA"/>
</dbReference>
<reference evidence="4 6" key="2">
    <citation type="submission" date="2018-07" db="EMBL/GenBank/DDBJ databases">
        <title>Draft Genome Assemblies for Five Robust Yarrowia lipolytica Strains Exhibiting High Lipid Production and Pentose Sugar Utilization and Sugar Alcohol Secretion from Undetoxified Lignocellulosic Biomass Hydrolysates.</title>
        <authorList>
            <consortium name="DOE Joint Genome Institute"/>
            <person name="Walker C."/>
            <person name="Ryu S."/>
            <person name="Na H."/>
            <person name="Zane M."/>
            <person name="LaButti K."/>
            <person name="Lipzen A."/>
            <person name="Haridas S."/>
            <person name="Barry K."/>
            <person name="Grigoriev I.V."/>
            <person name="Quarterman J."/>
            <person name="Slininger P."/>
            <person name="Dien B."/>
            <person name="Trinh C.T."/>
        </authorList>
    </citation>
    <scope>NUCLEOTIDE SEQUENCE [LARGE SCALE GENOMIC DNA]</scope>
    <source>
        <strain evidence="4 6">YB392</strain>
    </source>
</reference>
<keyword evidence="1" id="KW-0472">Membrane</keyword>
<comment type="function">
    <text evidence="1">Component of the MICOS complex, a large protein complex of the mitochondrial inner membrane that plays crucial roles in the maintenance of crista junctions, inner membrane architecture, and formation of contact sites to the outer membrane.</text>
</comment>
<dbReference type="eggNOG" id="ENOG502S70K">
    <property type="taxonomic scope" value="Eukaryota"/>
</dbReference>
<dbReference type="InterPro" id="IPR033181">
    <property type="entry name" value="Mic26_fungi"/>
</dbReference>
<dbReference type="GO" id="GO:0042407">
    <property type="term" value="P:cristae formation"/>
    <property type="evidence" value="ECO:0007669"/>
    <property type="project" value="InterPro"/>
</dbReference>
<reference evidence="3 5" key="1">
    <citation type="journal article" date="2016" name="PLoS ONE">
        <title>Sequence Assembly of Yarrowia lipolytica Strain W29/CLIB89 Shows Transposable Element Diversity.</title>
        <authorList>
            <person name="Magnan C."/>
            <person name="Yu J."/>
            <person name="Chang I."/>
            <person name="Jahn E."/>
            <person name="Kanomata Y."/>
            <person name="Wu J."/>
            <person name="Zeller M."/>
            <person name="Oakes M."/>
            <person name="Baldi P."/>
            <person name="Sandmeyer S."/>
        </authorList>
    </citation>
    <scope>NUCLEOTIDE SEQUENCE [LARGE SCALE GENOMIC DNA]</scope>
    <source>
        <strain evidence="3">CLIB89</strain>
        <strain evidence="5">CLIB89(W29)</strain>
    </source>
</reference>
<dbReference type="GO" id="GO:0061617">
    <property type="term" value="C:MICOS complex"/>
    <property type="evidence" value="ECO:0007669"/>
    <property type="project" value="UniProtKB-UniRule"/>
</dbReference>
<evidence type="ECO:0000313" key="6">
    <source>
        <dbReference type="Proteomes" id="UP000256601"/>
    </source>
</evidence>
<dbReference type="Pfam" id="PF09769">
    <property type="entry name" value="ApoO"/>
    <property type="match status" value="1"/>
</dbReference>
<evidence type="ECO:0000256" key="1">
    <source>
        <dbReference type="RuleBase" id="RU363021"/>
    </source>
</evidence>
<keyword evidence="2" id="KW-0732">Signal</keyword>
<proteinExistence type="predicted"/>
<dbReference type="KEGG" id="yli:2912413"/>
<keyword evidence="1" id="KW-0999">Mitochondrion inner membrane</keyword>
<feature type="signal peptide" evidence="2">
    <location>
        <begin position="1"/>
        <end position="28"/>
    </location>
</feature>
<evidence type="ECO:0000313" key="3">
    <source>
        <dbReference type="EMBL" id="AOW05058.1"/>
    </source>
</evidence>
<dbReference type="Proteomes" id="UP000182444">
    <property type="component" value="Chromosome 1E"/>
</dbReference>
<dbReference type="InterPro" id="IPR019166">
    <property type="entry name" value="MIC26/MIC27"/>
</dbReference>
<dbReference type="Proteomes" id="UP000256601">
    <property type="component" value="Unassembled WGS sequence"/>
</dbReference>
<evidence type="ECO:0000313" key="5">
    <source>
        <dbReference type="Proteomes" id="UP000182444"/>
    </source>
</evidence>
<dbReference type="OrthoDB" id="2399148at2759"/>
<keyword evidence="1" id="KW-0496">Mitochondrion</keyword>
<evidence type="ECO:0000256" key="2">
    <source>
        <dbReference type="SAM" id="SignalP"/>
    </source>
</evidence>
<dbReference type="VEuPathDB" id="FungiDB:YALI0_E06853g"/>
<protein>
    <recommendedName>
        <fullName evidence="1">MICOS complex subunit</fullName>
    </recommendedName>
</protein>
<organism evidence="3 5">
    <name type="scientific">Yarrowia lipolytica</name>
    <name type="common">Candida lipolytica</name>
    <dbReference type="NCBI Taxonomy" id="4952"/>
    <lineage>
        <taxon>Eukaryota</taxon>
        <taxon>Fungi</taxon>
        <taxon>Dikarya</taxon>
        <taxon>Ascomycota</taxon>
        <taxon>Saccharomycotina</taxon>
        <taxon>Dipodascomycetes</taxon>
        <taxon>Dipodascales</taxon>
        <taxon>Dipodascales incertae sedis</taxon>
        <taxon>Yarrowia</taxon>
    </lineage>
</organism>
<dbReference type="EMBL" id="KZ857328">
    <property type="protein sequence ID" value="RDW27798.1"/>
    <property type="molecule type" value="Genomic_DNA"/>
</dbReference>
<dbReference type="OMA" id="KWIGVEH"/>
<comment type="subunit">
    <text evidence="1">Component of the mitochondrial contact site and cristae organizing system (MICOS) complex.</text>
</comment>
<dbReference type="GeneID" id="2912413"/>
<name>A0A1H6Q6E7_YARLL</name>
<dbReference type="VEuPathDB" id="FungiDB:YALI1_E08211g"/>
<dbReference type="GO" id="GO:0044284">
    <property type="term" value="C:mitochondrial crista junction"/>
    <property type="evidence" value="ECO:0007669"/>
    <property type="project" value="TreeGrafter"/>
</dbReference>
<accession>A0A1H6Q6E7</accession>
<gene>
    <name evidence="4" type="ORF">B0I71DRAFT_168901</name>
    <name evidence="3" type="ORF">YALI1_E08211g</name>
</gene>
<dbReference type="PANTHER" id="PTHR28268:SF1">
    <property type="entry name" value="MICOS SUBUNIT MIC26"/>
    <property type="match status" value="1"/>
</dbReference>
<comment type="subcellular location">
    <subcellularLocation>
        <location evidence="1">Mitochondrion inner membrane</location>
    </subcellularLocation>
</comment>
<dbReference type="RefSeq" id="XP_503645.1">
    <property type="nucleotide sequence ID" value="XM_503645.1"/>
</dbReference>
<dbReference type="PANTHER" id="PTHR28268">
    <property type="entry name" value="MICOS SUBUNIT MIC26"/>
    <property type="match status" value="1"/>
</dbReference>